<dbReference type="InParanoid" id="A0A2J6T974"/>
<keyword evidence="1" id="KW-0732">Signal</keyword>
<protein>
    <submittedName>
        <fullName evidence="2">Uncharacterized protein</fullName>
    </submittedName>
</protein>
<dbReference type="EMBL" id="KZ613813">
    <property type="protein sequence ID" value="PMD59538.1"/>
    <property type="molecule type" value="Genomic_DNA"/>
</dbReference>
<proteinExistence type="predicted"/>
<dbReference type="GeneID" id="36582901"/>
<dbReference type="RefSeq" id="XP_024736442.1">
    <property type="nucleotide sequence ID" value="XM_024874821.1"/>
</dbReference>
<evidence type="ECO:0000313" key="2">
    <source>
        <dbReference type="EMBL" id="PMD59538.1"/>
    </source>
</evidence>
<dbReference type="AlphaFoldDB" id="A0A2J6T974"/>
<keyword evidence="3" id="KW-1185">Reference proteome</keyword>
<feature type="signal peptide" evidence="1">
    <location>
        <begin position="1"/>
        <end position="17"/>
    </location>
</feature>
<name>A0A2J6T974_9HELO</name>
<evidence type="ECO:0000313" key="3">
    <source>
        <dbReference type="Proteomes" id="UP000235371"/>
    </source>
</evidence>
<reference evidence="2 3" key="1">
    <citation type="submission" date="2016-04" db="EMBL/GenBank/DDBJ databases">
        <title>A degradative enzymes factory behind the ericoid mycorrhizal symbiosis.</title>
        <authorList>
            <consortium name="DOE Joint Genome Institute"/>
            <person name="Martino E."/>
            <person name="Morin E."/>
            <person name="Grelet G."/>
            <person name="Kuo A."/>
            <person name="Kohler A."/>
            <person name="Daghino S."/>
            <person name="Barry K."/>
            <person name="Choi C."/>
            <person name="Cichocki N."/>
            <person name="Clum A."/>
            <person name="Copeland A."/>
            <person name="Hainaut M."/>
            <person name="Haridas S."/>
            <person name="Labutti K."/>
            <person name="Lindquist E."/>
            <person name="Lipzen A."/>
            <person name="Khouja H.-R."/>
            <person name="Murat C."/>
            <person name="Ohm R."/>
            <person name="Olson A."/>
            <person name="Spatafora J."/>
            <person name="Veneault-Fourrey C."/>
            <person name="Henrissat B."/>
            <person name="Grigoriev I."/>
            <person name="Martin F."/>
            <person name="Perotto S."/>
        </authorList>
    </citation>
    <scope>NUCLEOTIDE SEQUENCE [LARGE SCALE GENOMIC DNA]</scope>
    <source>
        <strain evidence="2 3">E</strain>
    </source>
</reference>
<organism evidence="2 3">
    <name type="scientific">Hyaloscypha bicolor E</name>
    <dbReference type="NCBI Taxonomy" id="1095630"/>
    <lineage>
        <taxon>Eukaryota</taxon>
        <taxon>Fungi</taxon>
        <taxon>Dikarya</taxon>
        <taxon>Ascomycota</taxon>
        <taxon>Pezizomycotina</taxon>
        <taxon>Leotiomycetes</taxon>
        <taxon>Helotiales</taxon>
        <taxon>Hyaloscyphaceae</taxon>
        <taxon>Hyaloscypha</taxon>
        <taxon>Hyaloscypha bicolor</taxon>
    </lineage>
</organism>
<evidence type="ECO:0000256" key="1">
    <source>
        <dbReference type="SAM" id="SignalP"/>
    </source>
</evidence>
<dbReference type="Proteomes" id="UP000235371">
    <property type="component" value="Unassembled WGS sequence"/>
</dbReference>
<accession>A0A2J6T974</accession>
<dbReference type="OrthoDB" id="429813at2759"/>
<sequence>LIEQLIILWFPSLPILLLRPTSIGPAITQSYKIYGPQGLCPISILYIRLMQPIEGKRIRYAPTYSSNILNKIRLDLVVNILLQYAYLGSYGVIHASSSYYIPKTLE</sequence>
<feature type="chain" id="PRO_5014448518" evidence="1">
    <location>
        <begin position="18"/>
        <end position="106"/>
    </location>
</feature>
<feature type="non-terminal residue" evidence="2">
    <location>
        <position position="1"/>
    </location>
</feature>
<gene>
    <name evidence="2" type="ORF">K444DRAFT_529575</name>
</gene>